<sequence length="176" mass="19321">MTENTELFTTLEGTVPKPARPAAKPAAQKEETLLARLTETIKKKVERSHVYLDVPEREGVTIKISPNISQQQMRNWRKQAGEDTRNGMDATKFACIVIGATTAGICMSGEEVFDEDGYELNFASSQLFEMTDTTRAIDCVKVFFGVDPHIEAAALAILDAAGYSDTVETVDPTKES</sequence>
<protein>
    <submittedName>
        <fullName evidence="2">Uncharacterized protein</fullName>
    </submittedName>
</protein>
<organism evidence="2">
    <name type="scientific">uncultured Caudovirales phage</name>
    <dbReference type="NCBI Taxonomy" id="2100421"/>
    <lineage>
        <taxon>Viruses</taxon>
        <taxon>Duplodnaviria</taxon>
        <taxon>Heunggongvirae</taxon>
        <taxon>Uroviricota</taxon>
        <taxon>Caudoviricetes</taxon>
        <taxon>Peduoviridae</taxon>
        <taxon>Maltschvirus</taxon>
        <taxon>Maltschvirus maltsch</taxon>
    </lineage>
</organism>
<feature type="region of interest" description="Disordered" evidence="1">
    <location>
        <begin position="1"/>
        <end position="28"/>
    </location>
</feature>
<name>A0A6J5NHT5_9CAUD</name>
<gene>
    <name evidence="2" type="ORF">UFOVP658_141</name>
</gene>
<evidence type="ECO:0000313" key="2">
    <source>
        <dbReference type="EMBL" id="CAB4156755.1"/>
    </source>
</evidence>
<reference evidence="2" key="1">
    <citation type="submission" date="2020-04" db="EMBL/GenBank/DDBJ databases">
        <authorList>
            <person name="Chiriac C."/>
            <person name="Salcher M."/>
            <person name="Ghai R."/>
            <person name="Kavagutti S V."/>
        </authorList>
    </citation>
    <scope>NUCLEOTIDE SEQUENCE</scope>
</reference>
<dbReference type="EMBL" id="LR796639">
    <property type="protein sequence ID" value="CAB4156755.1"/>
    <property type="molecule type" value="Genomic_DNA"/>
</dbReference>
<feature type="compositionally biased region" description="Polar residues" evidence="1">
    <location>
        <begin position="1"/>
        <end position="12"/>
    </location>
</feature>
<evidence type="ECO:0000256" key="1">
    <source>
        <dbReference type="SAM" id="MobiDB-lite"/>
    </source>
</evidence>
<proteinExistence type="predicted"/>
<accession>A0A6J5NHT5</accession>
<feature type="compositionally biased region" description="Low complexity" evidence="1">
    <location>
        <begin position="16"/>
        <end position="26"/>
    </location>
</feature>